<name>A0AAI8TUU4_MYCME</name>
<accession>A0AAI8TUU4</accession>
<feature type="compositionally biased region" description="Low complexity" evidence="1">
    <location>
        <begin position="38"/>
        <end position="48"/>
    </location>
</feature>
<feature type="region of interest" description="Disordered" evidence="1">
    <location>
        <begin position="22"/>
        <end position="103"/>
    </location>
</feature>
<evidence type="ECO:0000313" key="3">
    <source>
        <dbReference type="EMBL" id="BDY28957.1"/>
    </source>
</evidence>
<protein>
    <recommendedName>
        <fullName evidence="5">Lipoprotein</fullName>
    </recommendedName>
</protein>
<evidence type="ECO:0000256" key="1">
    <source>
        <dbReference type="SAM" id="MobiDB-lite"/>
    </source>
</evidence>
<reference evidence="3" key="1">
    <citation type="submission" date="2023-03" db="EMBL/GenBank/DDBJ databases">
        <title>Draft genome sequence of a Mycolicibacterium mageritense strain H4_3_1 isolated from a hybrid biological-inorganic system reactor.</title>
        <authorList>
            <person name="Feng X."/>
            <person name="Kazama D."/>
            <person name="Sato K."/>
            <person name="Kobayashi H."/>
        </authorList>
    </citation>
    <scope>NUCLEOTIDE SEQUENCE</scope>
    <source>
        <strain evidence="3">H4_3_1</strain>
    </source>
</reference>
<dbReference type="AlphaFoldDB" id="A0AAI8TUU4"/>
<dbReference type="PROSITE" id="PS51257">
    <property type="entry name" value="PROKAR_LIPOPROTEIN"/>
    <property type="match status" value="1"/>
</dbReference>
<feature type="chain" id="PRO_5042518725" description="Lipoprotein" evidence="2">
    <location>
        <begin position="25"/>
        <end position="103"/>
    </location>
</feature>
<dbReference type="Proteomes" id="UP001241092">
    <property type="component" value="Chromosome"/>
</dbReference>
<evidence type="ECO:0000256" key="2">
    <source>
        <dbReference type="SAM" id="SignalP"/>
    </source>
</evidence>
<keyword evidence="2" id="KW-0732">Signal</keyword>
<dbReference type="EMBL" id="AP027452">
    <property type="protein sequence ID" value="BDY28957.1"/>
    <property type="molecule type" value="Genomic_DNA"/>
</dbReference>
<sequence length="103" mass="10031">MHDRHFGKTVVIALGIAAAPLASACSNGDGGKEPPLSPTSEISIPTSPVETTSPLPAGPTQTEQGGNSVSPPVTPPTTTPSVDEGPGDEPPGLPGNDNGPGGS</sequence>
<feature type="compositionally biased region" description="Polar residues" evidence="1">
    <location>
        <begin position="49"/>
        <end position="67"/>
    </location>
</feature>
<organism evidence="3 4">
    <name type="scientific">Mycolicibacterium mageritense</name>
    <name type="common">Mycobacterium mageritense</name>
    <dbReference type="NCBI Taxonomy" id="53462"/>
    <lineage>
        <taxon>Bacteria</taxon>
        <taxon>Bacillati</taxon>
        <taxon>Actinomycetota</taxon>
        <taxon>Actinomycetes</taxon>
        <taxon>Mycobacteriales</taxon>
        <taxon>Mycobacteriaceae</taxon>
        <taxon>Mycolicibacterium</taxon>
    </lineage>
</organism>
<gene>
    <name evidence="3" type="ORF">hbim_02893</name>
</gene>
<evidence type="ECO:0000313" key="4">
    <source>
        <dbReference type="Proteomes" id="UP001241092"/>
    </source>
</evidence>
<dbReference type="RefSeq" id="WP_286215520.1">
    <property type="nucleotide sequence ID" value="NZ_AP027452.1"/>
</dbReference>
<proteinExistence type="predicted"/>
<feature type="signal peptide" evidence="2">
    <location>
        <begin position="1"/>
        <end position="24"/>
    </location>
</feature>
<evidence type="ECO:0008006" key="5">
    <source>
        <dbReference type="Google" id="ProtNLM"/>
    </source>
</evidence>